<comment type="caution">
    <text evidence="1">The sequence shown here is derived from an EMBL/GenBank/DDBJ whole genome shotgun (WGS) entry which is preliminary data.</text>
</comment>
<dbReference type="Gene3D" id="3.40.50.1000">
    <property type="entry name" value="HAD superfamily/HAD-like"/>
    <property type="match status" value="1"/>
</dbReference>
<dbReference type="SFLD" id="SFLDS00003">
    <property type="entry name" value="Haloacid_Dehalogenase"/>
    <property type="match status" value="1"/>
</dbReference>
<proteinExistence type="predicted"/>
<gene>
    <name evidence="1" type="ORF">P6Z85_15125</name>
</gene>
<dbReference type="NCBIfam" id="TIGR01484">
    <property type="entry name" value="HAD-SF-IIB"/>
    <property type="match status" value="1"/>
</dbReference>
<evidence type="ECO:0000313" key="1">
    <source>
        <dbReference type="EMBL" id="MDT2371431.1"/>
    </source>
</evidence>
<organism evidence="1 2">
    <name type="scientific">Enterococcus faecium</name>
    <name type="common">Streptococcus faecium</name>
    <dbReference type="NCBI Taxonomy" id="1352"/>
    <lineage>
        <taxon>Bacteria</taxon>
        <taxon>Bacillati</taxon>
        <taxon>Bacillota</taxon>
        <taxon>Bacilli</taxon>
        <taxon>Lactobacillales</taxon>
        <taxon>Enterococcaceae</taxon>
        <taxon>Enterococcus</taxon>
    </lineage>
</organism>
<dbReference type="Gene3D" id="3.30.1240.10">
    <property type="match status" value="1"/>
</dbReference>
<name>A0A2V2L7S8_ENTFC</name>
<evidence type="ECO:0000313" key="2">
    <source>
        <dbReference type="Proteomes" id="UP001260956"/>
    </source>
</evidence>
<dbReference type="InterPro" id="IPR006379">
    <property type="entry name" value="HAD-SF_hydro_IIB"/>
</dbReference>
<dbReference type="RefSeq" id="WP_002316734.1">
    <property type="nucleotide sequence ID" value="NZ_AP019395.1"/>
</dbReference>
<sequence>MNKNPHNLKLVAVDMDGTFARTDYTYDIPRFKAVLSRMKAVDCQFVVASGNQYYQLRSLFPNYYDELSFVAENGAFVKDKTEVLFSADMPRKAIEVVLDLCKDYPEVKNVMCGLNSAYCERGKVSQAFFDLTNIYYHRLEWVADFAEVQDKILKFAPTMPVEKTEFYVELFREKLAGLLVPTSSGHGSVDLILSECHKTFGLKMLVERLGINPDQCVAFGDGGNDIEMLEYCGLSYAMDNATEAVKQVAKHQCPSNDEDGVLVTLDRLFPNT</sequence>
<protein>
    <submittedName>
        <fullName evidence="1">Cof-type HAD-IIB family hydrolase</fullName>
    </submittedName>
</protein>
<dbReference type="SFLD" id="SFLDG01140">
    <property type="entry name" value="C2.B:_Phosphomannomutase_and_P"/>
    <property type="match status" value="1"/>
</dbReference>
<dbReference type="InterPro" id="IPR036412">
    <property type="entry name" value="HAD-like_sf"/>
</dbReference>
<dbReference type="InterPro" id="IPR000150">
    <property type="entry name" value="Cof"/>
</dbReference>
<accession>A0A2V2L7S8</accession>
<dbReference type="GO" id="GO:0005829">
    <property type="term" value="C:cytosol"/>
    <property type="evidence" value="ECO:0007669"/>
    <property type="project" value="TreeGrafter"/>
</dbReference>
<dbReference type="EMBL" id="JARPTX010000146">
    <property type="protein sequence ID" value="MDT2371431.1"/>
    <property type="molecule type" value="Genomic_DNA"/>
</dbReference>
<dbReference type="InterPro" id="IPR023214">
    <property type="entry name" value="HAD_sf"/>
</dbReference>
<dbReference type="PANTHER" id="PTHR10000:SF53">
    <property type="entry name" value="5-AMINO-6-(5-PHOSPHO-D-RIBITYLAMINO)URACIL PHOSPHATASE YBJI-RELATED"/>
    <property type="match status" value="1"/>
</dbReference>
<keyword evidence="1" id="KW-0378">Hydrolase</keyword>
<dbReference type="PANTHER" id="PTHR10000">
    <property type="entry name" value="PHOSPHOSERINE PHOSPHATASE"/>
    <property type="match status" value="1"/>
</dbReference>
<dbReference type="SUPFAM" id="SSF56784">
    <property type="entry name" value="HAD-like"/>
    <property type="match status" value="1"/>
</dbReference>
<dbReference type="GO" id="GO:0016791">
    <property type="term" value="F:phosphatase activity"/>
    <property type="evidence" value="ECO:0007669"/>
    <property type="project" value="TreeGrafter"/>
</dbReference>
<dbReference type="AlphaFoldDB" id="A0A2V2L7S8"/>
<dbReference type="GO" id="GO:0000287">
    <property type="term" value="F:magnesium ion binding"/>
    <property type="evidence" value="ECO:0007669"/>
    <property type="project" value="TreeGrafter"/>
</dbReference>
<dbReference type="CDD" id="cd07518">
    <property type="entry name" value="HAD_YbiV-Like"/>
    <property type="match status" value="1"/>
</dbReference>
<dbReference type="Pfam" id="PF08282">
    <property type="entry name" value="Hydrolase_3"/>
    <property type="match status" value="1"/>
</dbReference>
<dbReference type="NCBIfam" id="TIGR00099">
    <property type="entry name" value="Cof-subfamily"/>
    <property type="match status" value="1"/>
</dbReference>
<dbReference type="SFLD" id="SFLDG01144">
    <property type="entry name" value="C2.B.4:_PGP_Like"/>
    <property type="match status" value="1"/>
</dbReference>
<dbReference type="Proteomes" id="UP001260956">
    <property type="component" value="Unassembled WGS sequence"/>
</dbReference>
<reference evidence="1" key="1">
    <citation type="submission" date="2023-03" db="EMBL/GenBank/DDBJ databases">
        <authorList>
            <person name="Shen W."/>
            <person name="Cai J."/>
        </authorList>
    </citation>
    <scope>NUCLEOTIDE SEQUENCE</scope>
    <source>
        <strain evidence="1">B1010-2</strain>
    </source>
</reference>